<feature type="region of interest" description="Disordered" evidence="1">
    <location>
        <begin position="349"/>
        <end position="381"/>
    </location>
</feature>
<keyword evidence="3" id="KW-1185">Reference proteome</keyword>
<dbReference type="EMBL" id="MU825397">
    <property type="protein sequence ID" value="KAJ7394168.1"/>
    <property type="molecule type" value="Genomic_DNA"/>
</dbReference>
<sequence length="423" mass="47066">MSVSYQNVIIQPLISLTSPRETNVDTIFFPSMRKATKKRSAGSTEKLLHGDVMISDDTVSRSVHSLTTAVLSRVKPNNRQIDPGHFYMDHFVSNKEIRDYCDHKHVTGITTRKLPARQNTAHVLQHVTIISGNMSGSKTQIKKGRETGSLRGKSQSGKQAFLSVRTTRDKKSGVTLEPKVNTAVHDLRSAKLTPKEALPRHAVNGKEVSKSTAVKPEEKKSTPNSLPHVDQSLNQTLLHVTEKSSREGPRTRRLSPRSLLDQISEESSPKTPRRGMNGTKPKGLGTKVSTPVDRTKSPSKVSPNVSSTRMKKNDKSRGAAAGLEDRVQEMALPKVTINEVLQSWNIGPQRTRSSSLAGKDPMEFLRRDRSLSDPKNRPTSYEDLRSCRYLRTDKDDQHLHGRICSCNSCEHGEGLRNTPYLNS</sequence>
<organism evidence="2 3">
    <name type="scientific">Desmophyllum pertusum</name>
    <dbReference type="NCBI Taxonomy" id="174260"/>
    <lineage>
        <taxon>Eukaryota</taxon>
        <taxon>Metazoa</taxon>
        <taxon>Cnidaria</taxon>
        <taxon>Anthozoa</taxon>
        <taxon>Hexacorallia</taxon>
        <taxon>Scleractinia</taxon>
        <taxon>Caryophylliina</taxon>
        <taxon>Caryophylliidae</taxon>
        <taxon>Desmophyllum</taxon>
    </lineage>
</organism>
<protein>
    <submittedName>
        <fullName evidence="2">Uncharacterized protein</fullName>
    </submittedName>
</protein>
<gene>
    <name evidence="2" type="ORF">OS493_003847</name>
</gene>
<reference evidence="2" key="1">
    <citation type="submission" date="2023-01" db="EMBL/GenBank/DDBJ databases">
        <title>Genome assembly of the deep-sea coral Lophelia pertusa.</title>
        <authorList>
            <person name="Herrera S."/>
            <person name="Cordes E."/>
        </authorList>
    </citation>
    <scope>NUCLEOTIDE SEQUENCE</scope>
    <source>
        <strain evidence="2">USNM1676648</strain>
        <tissue evidence="2">Polyp</tissue>
    </source>
</reference>
<feature type="compositionally biased region" description="Low complexity" evidence="1">
    <location>
        <begin position="298"/>
        <end position="308"/>
    </location>
</feature>
<dbReference type="Proteomes" id="UP001163046">
    <property type="component" value="Unassembled WGS sequence"/>
</dbReference>
<name>A0A9X0DCY4_9CNID</name>
<dbReference type="AlphaFoldDB" id="A0A9X0DCY4"/>
<accession>A0A9X0DCY4</accession>
<feature type="compositionally biased region" description="Basic and acidic residues" evidence="1">
    <location>
        <begin position="311"/>
        <end position="320"/>
    </location>
</feature>
<evidence type="ECO:0000313" key="3">
    <source>
        <dbReference type="Proteomes" id="UP001163046"/>
    </source>
</evidence>
<feature type="compositionally biased region" description="Basic and acidic residues" evidence="1">
    <location>
        <begin position="185"/>
        <end position="199"/>
    </location>
</feature>
<evidence type="ECO:0000313" key="2">
    <source>
        <dbReference type="EMBL" id="KAJ7394168.1"/>
    </source>
</evidence>
<feature type="region of interest" description="Disordered" evidence="1">
    <location>
        <begin position="136"/>
        <end position="320"/>
    </location>
</feature>
<evidence type="ECO:0000256" key="1">
    <source>
        <dbReference type="SAM" id="MobiDB-lite"/>
    </source>
</evidence>
<feature type="compositionally biased region" description="Basic and acidic residues" evidence="1">
    <location>
        <begin position="240"/>
        <end position="250"/>
    </location>
</feature>
<proteinExistence type="predicted"/>
<dbReference type="OrthoDB" id="5952428at2759"/>
<feature type="compositionally biased region" description="Basic and acidic residues" evidence="1">
    <location>
        <begin position="360"/>
        <end position="381"/>
    </location>
</feature>
<comment type="caution">
    <text evidence="2">The sequence shown here is derived from an EMBL/GenBank/DDBJ whole genome shotgun (WGS) entry which is preliminary data.</text>
</comment>